<dbReference type="EMBL" id="VMGL01000065">
    <property type="protein sequence ID" value="TSC95503.1"/>
    <property type="molecule type" value="Genomic_DNA"/>
</dbReference>
<organism evidence="2 3">
    <name type="scientific">Candidatus Berkelbacteria bacterium Licking1014_2</name>
    <dbReference type="NCBI Taxonomy" id="2017146"/>
    <lineage>
        <taxon>Bacteria</taxon>
        <taxon>Candidatus Berkelbacteria</taxon>
    </lineage>
</organism>
<evidence type="ECO:0000259" key="1">
    <source>
        <dbReference type="SMART" id="SM00966"/>
    </source>
</evidence>
<evidence type="ECO:0000313" key="2">
    <source>
        <dbReference type="EMBL" id="TSC95503.1"/>
    </source>
</evidence>
<protein>
    <recommendedName>
        <fullName evidence="1">SpoVT-AbrB domain-containing protein</fullName>
    </recommendedName>
</protein>
<proteinExistence type="predicted"/>
<comment type="caution">
    <text evidence="2">The sequence shown here is derived from an EMBL/GenBank/DDBJ whole genome shotgun (WGS) entry which is preliminary data.</text>
</comment>
<reference evidence="2 3" key="1">
    <citation type="submission" date="2017-07" db="EMBL/GenBank/DDBJ databases">
        <title>Mechanisms for carbon and nitrogen cycling indicate functional differentiation within the Candidate Phyla Radiation.</title>
        <authorList>
            <person name="Danczak R.E."/>
            <person name="Johnston M.D."/>
            <person name="Kenah C."/>
            <person name="Slattery M."/>
            <person name="Wrighton K.C."/>
            <person name="Wilkins M.J."/>
        </authorList>
    </citation>
    <scope>NUCLEOTIDE SEQUENCE [LARGE SCALE GENOMIC DNA]</scope>
    <source>
        <strain evidence="2">Licking1014_2</strain>
    </source>
</reference>
<dbReference type="SUPFAM" id="SSF89447">
    <property type="entry name" value="AbrB/MazE/MraZ-like"/>
    <property type="match status" value="1"/>
</dbReference>
<dbReference type="InterPro" id="IPR037914">
    <property type="entry name" value="SpoVT-AbrB_sf"/>
</dbReference>
<dbReference type="InterPro" id="IPR007159">
    <property type="entry name" value="SpoVT-AbrB_dom"/>
</dbReference>
<sequence>MESFTTTLTSKGQFTVPKPIRQKLAVEPGTKFEVAVISSGFVAKPRVKSNILNLAGILKKYDDGKPTDEIIEKALTLAARDIAKRKK</sequence>
<dbReference type="GO" id="GO:0003677">
    <property type="term" value="F:DNA binding"/>
    <property type="evidence" value="ECO:0007669"/>
    <property type="project" value="InterPro"/>
</dbReference>
<feature type="domain" description="SpoVT-AbrB" evidence="1">
    <location>
        <begin position="6"/>
        <end position="51"/>
    </location>
</feature>
<dbReference type="NCBIfam" id="TIGR01439">
    <property type="entry name" value="lp_hng_hel_AbrB"/>
    <property type="match status" value="1"/>
</dbReference>
<dbReference type="SMART" id="SM00966">
    <property type="entry name" value="SpoVT_AbrB"/>
    <property type="match status" value="1"/>
</dbReference>
<dbReference type="AlphaFoldDB" id="A0A554LRJ7"/>
<name>A0A554LRJ7_9BACT</name>
<dbReference type="Proteomes" id="UP000318711">
    <property type="component" value="Unassembled WGS sequence"/>
</dbReference>
<dbReference type="Gene3D" id="2.10.260.10">
    <property type="match status" value="1"/>
</dbReference>
<evidence type="ECO:0000313" key="3">
    <source>
        <dbReference type="Proteomes" id="UP000318711"/>
    </source>
</evidence>
<gene>
    <name evidence="2" type="ORF">CEN88_469</name>
</gene>
<accession>A0A554LRJ7</accession>